<feature type="region of interest" description="Disordered" evidence="1">
    <location>
        <begin position="74"/>
        <end position="102"/>
    </location>
</feature>
<feature type="compositionally biased region" description="Basic and acidic residues" evidence="1">
    <location>
        <begin position="83"/>
        <end position="102"/>
    </location>
</feature>
<evidence type="ECO:0000313" key="2">
    <source>
        <dbReference type="EMBL" id="CAB1432800.1"/>
    </source>
</evidence>
<comment type="caution">
    <text evidence="2">The sequence shown here is derived from an EMBL/GenBank/DDBJ whole genome shotgun (WGS) entry which is preliminary data.</text>
</comment>
<feature type="compositionally biased region" description="Pro residues" evidence="1">
    <location>
        <begin position="1"/>
        <end position="17"/>
    </location>
</feature>
<dbReference type="EMBL" id="CADEAL010001479">
    <property type="protein sequence ID" value="CAB1432800.1"/>
    <property type="molecule type" value="Genomic_DNA"/>
</dbReference>
<keyword evidence="3" id="KW-1185">Reference proteome</keyword>
<name>A0A9N7UJX1_PLEPL</name>
<dbReference type="Proteomes" id="UP001153269">
    <property type="component" value="Unassembled WGS sequence"/>
</dbReference>
<sequence>MRPELLPPTAVPGPLQPAPAYCTADGHRPARQDKGPPTSDASGPDGWLPARQRAKITLPIPVVKTSERKIALVRRLRPPPPRTRSERHSEIRACSREVGHAQ</sequence>
<proteinExistence type="predicted"/>
<evidence type="ECO:0000256" key="1">
    <source>
        <dbReference type="SAM" id="MobiDB-lite"/>
    </source>
</evidence>
<organism evidence="2 3">
    <name type="scientific">Pleuronectes platessa</name>
    <name type="common">European plaice</name>
    <dbReference type="NCBI Taxonomy" id="8262"/>
    <lineage>
        <taxon>Eukaryota</taxon>
        <taxon>Metazoa</taxon>
        <taxon>Chordata</taxon>
        <taxon>Craniata</taxon>
        <taxon>Vertebrata</taxon>
        <taxon>Euteleostomi</taxon>
        <taxon>Actinopterygii</taxon>
        <taxon>Neopterygii</taxon>
        <taxon>Teleostei</taxon>
        <taxon>Neoteleostei</taxon>
        <taxon>Acanthomorphata</taxon>
        <taxon>Carangaria</taxon>
        <taxon>Pleuronectiformes</taxon>
        <taxon>Pleuronectoidei</taxon>
        <taxon>Pleuronectidae</taxon>
        <taxon>Pleuronectes</taxon>
    </lineage>
</organism>
<protein>
    <submittedName>
        <fullName evidence="2">Uncharacterized protein</fullName>
    </submittedName>
</protein>
<evidence type="ECO:0000313" key="3">
    <source>
        <dbReference type="Proteomes" id="UP001153269"/>
    </source>
</evidence>
<reference evidence="2" key="1">
    <citation type="submission" date="2020-03" db="EMBL/GenBank/DDBJ databases">
        <authorList>
            <person name="Weist P."/>
        </authorList>
    </citation>
    <scope>NUCLEOTIDE SEQUENCE</scope>
</reference>
<dbReference type="AlphaFoldDB" id="A0A9N7UJX1"/>
<gene>
    <name evidence="2" type="ORF">PLEPLA_LOCUS20886</name>
</gene>
<feature type="compositionally biased region" description="Basic and acidic residues" evidence="1">
    <location>
        <begin position="25"/>
        <end position="34"/>
    </location>
</feature>
<accession>A0A9N7UJX1</accession>
<feature type="region of interest" description="Disordered" evidence="1">
    <location>
        <begin position="1"/>
        <end position="49"/>
    </location>
</feature>